<keyword evidence="3 7" id="KW-0641">Proline biosynthesis</keyword>
<dbReference type="Pfam" id="PF00171">
    <property type="entry name" value="Aldedh"/>
    <property type="match status" value="1"/>
</dbReference>
<dbReference type="Gene3D" id="3.40.309.10">
    <property type="entry name" value="Aldehyde Dehydrogenase, Chain A, domain 2"/>
    <property type="match status" value="1"/>
</dbReference>
<keyword evidence="4 7" id="KW-0521">NADP</keyword>
<dbReference type="InterPro" id="IPR012134">
    <property type="entry name" value="Glu-5-SA_DH"/>
</dbReference>
<comment type="similarity">
    <text evidence="7">Belongs to the gamma-glutamyl phosphate reductase family.</text>
</comment>
<keyword evidence="7" id="KW-0963">Cytoplasm</keyword>
<evidence type="ECO:0000259" key="8">
    <source>
        <dbReference type="Pfam" id="PF00171"/>
    </source>
</evidence>
<dbReference type="KEGG" id="hgi:ABY42_06715"/>
<protein>
    <recommendedName>
        <fullName evidence="7">Gamma-glutamyl phosphate reductase</fullName>
        <shortName evidence="7">GPR</shortName>
        <ecNumber evidence="7">1.2.1.41</ecNumber>
    </recommendedName>
    <alternativeName>
        <fullName evidence="7">Glutamate-5-semialdehyde dehydrogenase</fullName>
    </alternativeName>
    <alternativeName>
        <fullName evidence="7">Glutamyl-gamma-semialdehyde dehydrogenase</fullName>
        <shortName evidence="7">GSA dehydrogenase</shortName>
    </alternativeName>
</protein>
<dbReference type="InterPro" id="IPR020593">
    <property type="entry name" value="G-glutamylP_reductase_CS"/>
</dbReference>
<reference evidence="10" key="1">
    <citation type="journal article" date="2015" name="J. Biotechnol.">
        <title>Complete genome sequence of Haloferax gibbonsii strain ARA6, a potential producer of polyhydroxyalkanoates and halocins isolated from Araruama, Rio de Janeiro, Brasil.</title>
        <authorList>
            <person name="Pinto L.H."/>
            <person name="D'Alincourt Carvalho-Assef A.P."/>
            <person name="Vieira R.P."/>
            <person name="Clementino M.M."/>
            <person name="Albano R.M."/>
        </authorList>
    </citation>
    <scope>NUCLEOTIDE SEQUENCE [LARGE SCALE GENOMIC DNA]</scope>
    <source>
        <strain evidence="10">ARA6</strain>
    </source>
</reference>
<dbReference type="CDD" id="cd07079">
    <property type="entry name" value="ALDH_F18-19_ProA-GPR"/>
    <property type="match status" value="1"/>
</dbReference>
<dbReference type="UniPathway" id="UPA00098">
    <property type="reaction ID" value="UER00360"/>
</dbReference>
<name>A0A0K1ISK5_HALGI</name>
<dbReference type="SUPFAM" id="SSF53720">
    <property type="entry name" value="ALDH-like"/>
    <property type="match status" value="1"/>
</dbReference>
<comment type="pathway">
    <text evidence="1 7">Amino-acid biosynthesis; L-proline biosynthesis; L-glutamate 5-semialdehyde from L-glutamate: step 2/2.</text>
</comment>
<dbReference type="GO" id="GO:0055129">
    <property type="term" value="P:L-proline biosynthetic process"/>
    <property type="evidence" value="ECO:0007669"/>
    <property type="project" value="UniProtKB-UniRule"/>
</dbReference>
<dbReference type="PROSITE" id="PS01223">
    <property type="entry name" value="PROA"/>
    <property type="match status" value="1"/>
</dbReference>
<proteinExistence type="inferred from homology"/>
<dbReference type="PANTHER" id="PTHR11063:SF8">
    <property type="entry name" value="DELTA-1-PYRROLINE-5-CARBOXYLATE SYNTHASE"/>
    <property type="match status" value="1"/>
</dbReference>
<dbReference type="InterPro" id="IPR000965">
    <property type="entry name" value="GPR_dom"/>
</dbReference>
<dbReference type="EC" id="1.2.1.41" evidence="7"/>
<evidence type="ECO:0000256" key="2">
    <source>
        <dbReference type="ARBA" id="ARBA00022605"/>
    </source>
</evidence>
<evidence type="ECO:0000256" key="3">
    <source>
        <dbReference type="ARBA" id="ARBA00022650"/>
    </source>
</evidence>
<dbReference type="AlphaFoldDB" id="A0A0K1ISK5"/>
<dbReference type="GeneID" id="25245637"/>
<dbReference type="Proteomes" id="UP000066124">
    <property type="component" value="Chromosome"/>
</dbReference>
<evidence type="ECO:0000256" key="4">
    <source>
        <dbReference type="ARBA" id="ARBA00022857"/>
    </source>
</evidence>
<dbReference type="RefSeq" id="WP_050459013.1">
    <property type="nucleotide sequence ID" value="NZ_CP011947.1"/>
</dbReference>
<dbReference type="GO" id="GO:0004350">
    <property type="term" value="F:glutamate-5-semialdehyde dehydrogenase activity"/>
    <property type="evidence" value="ECO:0007669"/>
    <property type="project" value="UniProtKB-UniRule"/>
</dbReference>
<evidence type="ECO:0000313" key="9">
    <source>
        <dbReference type="EMBL" id="AKU07446.1"/>
    </source>
</evidence>
<comment type="catalytic activity">
    <reaction evidence="6 7">
        <text>L-glutamate 5-semialdehyde + phosphate + NADP(+) = L-glutamyl 5-phosphate + NADPH + H(+)</text>
        <dbReference type="Rhea" id="RHEA:19541"/>
        <dbReference type="ChEBI" id="CHEBI:15378"/>
        <dbReference type="ChEBI" id="CHEBI:43474"/>
        <dbReference type="ChEBI" id="CHEBI:57783"/>
        <dbReference type="ChEBI" id="CHEBI:58066"/>
        <dbReference type="ChEBI" id="CHEBI:58274"/>
        <dbReference type="ChEBI" id="CHEBI:58349"/>
        <dbReference type="EC" id="1.2.1.41"/>
    </reaction>
</comment>
<keyword evidence="2 7" id="KW-0028">Amino-acid biosynthesis</keyword>
<dbReference type="GO" id="GO:0005737">
    <property type="term" value="C:cytoplasm"/>
    <property type="evidence" value="ECO:0007669"/>
    <property type="project" value="UniProtKB-SubCell"/>
</dbReference>
<dbReference type="InterPro" id="IPR016161">
    <property type="entry name" value="Ald_DH/histidinol_DH"/>
</dbReference>
<evidence type="ECO:0000256" key="7">
    <source>
        <dbReference type="HAMAP-Rule" id="MF_00412"/>
    </source>
</evidence>
<dbReference type="HAMAP" id="MF_00412">
    <property type="entry name" value="ProA"/>
    <property type="match status" value="1"/>
</dbReference>
<evidence type="ECO:0000256" key="6">
    <source>
        <dbReference type="ARBA" id="ARBA00049024"/>
    </source>
</evidence>
<sequence>MTERDTTAQVEQAQSAALRLANVDAADRDAALGAIADAIRDNSEAILAANREDVEEAEAMLEAGEYTQALVDRLKLDEAKLDDIAGMVESVAEQDDPLGETLEARELDADLELYKLSVPIGVVATIFESRPDALVQIAALALKSGNAVILKGGSEASESNRVLYETILSATEELPDGWATLIEAHEEVDRLLELDDMVDLVMPRGSSEFVSYIQDNTQIPVLGHTEGICHVYVDEAADLDMAADIALDAKVQYPAVCNAVETLLVDESVAADFLPTVVARYRDEGVVLRGDEATREHVAVDPATDDDWDTEYGDLELSIKVVSDLYDAVDHINAHGSKHTESIVTEDAKRAETFMTGVDAASVFHNASTRFADGYRYGLGAEVGISTGKIHARGPVGLEGLTTYKYYLEGDGQLVATYAGEDAVPFTHEALDAEWNPGHRSRRD</sequence>
<evidence type="ECO:0000313" key="10">
    <source>
        <dbReference type="Proteomes" id="UP000066124"/>
    </source>
</evidence>
<dbReference type="Gene3D" id="3.40.605.10">
    <property type="entry name" value="Aldehyde Dehydrogenase, Chain A, domain 1"/>
    <property type="match status" value="1"/>
</dbReference>
<organism evidence="9 10">
    <name type="scientific">Haloferax gibbonsii</name>
    <dbReference type="NCBI Taxonomy" id="35746"/>
    <lineage>
        <taxon>Archaea</taxon>
        <taxon>Methanobacteriati</taxon>
        <taxon>Methanobacteriota</taxon>
        <taxon>Stenosarchaea group</taxon>
        <taxon>Halobacteria</taxon>
        <taxon>Halobacteriales</taxon>
        <taxon>Haloferacaceae</taxon>
        <taxon>Haloferax</taxon>
    </lineage>
</organism>
<accession>A0A0K1ISK5</accession>
<dbReference type="NCBIfam" id="TIGR00407">
    <property type="entry name" value="proA"/>
    <property type="match status" value="1"/>
</dbReference>
<dbReference type="InterPro" id="IPR015590">
    <property type="entry name" value="Aldehyde_DH_dom"/>
</dbReference>
<dbReference type="NCBIfam" id="NF001221">
    <property type="entry name" value="PRK00197.1"/>
    <property type="match status" value="1"/>
</dbReference>
<dbReference type="InterPro" id="IPR016163">
    <property type="entry name" value="Ald_DH_C"/>
</dbReference>
<dbReference type="PANTHER" id="PTHR11063">
    <property type="entry name" value="GLUTAMATE SEMIALDEHYDE DEHYDROGENASE"/>
    <property type="match status" value="1"/>
</dbReference>
<evidence type="ECO:0000256" key="1">
    <source>
        <dbReference type="ARBA" id="ARBA00004985"/>
    </source>
</evidence>
<dbReference type="FunFam" id="3.40.309.10:FF:000006">
    <property type="entry name" value="Gamma-glutamyl phosphate reductase"/>
    <property type="match status" value="1"/>
</dbReference>
<feature type="domain" description="Aldehyde dehydrogenase" evidence="8">
    <location>
        <begin position="2"/>
        <end position="283"/>
    </location>
</feature>
<evidence type="ECO:0000256" key="5">
    <source>
        <dbReference type="ARBA" id="ARBA00023002"/>
    </source>
</evidence>
<dbReference type="PIRSF" id="PIRSF000151">
    <property type="entry name" value="GPR"/>
    <property type="match status" value="1"/>
</dbReference>
<dbReference type="InterPro" id="IPR016162">
    <property type="entry name" value="Ald_DH_N"/>
</dbReference>
<comment type="function">
    <text evidence="7">Catalyzes the NADPH-dependent reduction of L-glutamate 5-phosphate into L-glutamate 5-semialdehyde and phosphate. The product spontaneously undergoes cyclization to form 1-pyrroline-5-carboxylate.</text>
</comment>
<keyword evidence="5 7" id="KW-0560">Oxidoreductase</keyword>
<comment type="subcellular location">
    <subcellularLocation>
        <location evidence="7">Cytoplasm</location>
    </subcellularLocation>
</comment>
<dbReference type="EMBL" id="CP011947">
    <property type="protein sequence ID" value="AKU07446.1"/>
    <property type="molecule type" value="Genomic_DNA"/>
</dbReference>
<dbReference type="PATRIC" id="fig|35746.4.peg.1428"/>
<dbReference type="GO" id="GO:0050661">
    <property type="term" value="F:NADP binding"/>
    <property type="evidence" value="ECO:0007669"/>
    <property type="project" value="InterPro"/>
</dbReference>
<gene>
    <name evidence="7" type="primary">proA</name>
    <name evidence="9" type="ORF">ABY42_06715</name>
</gene>